<dbReference type="SUPFAM" id="SSF53756">
    <property type="entry name" value="UDP-Glycosyltransferase/glycogen phosphorylase"/>
    <property type="match status" value="1"/>
</dbReference>
<dbReference type="EMBL" id="BSOH01000023">
    <property type="protein sequence ID" value="GLR18883.1"/>
    <property type="molecule type" value="Genomic_DNA"/>
</dbReference>
<protein>
    <submittedName>
        <fullName evidence="3">Glycosyl transferase</fullName>
    </submittedName>
</protein>
<dbReference type="InterPro" id="IPR028098">
    <property type="entry name" value="Glyco_trans_4-like_N"/>
</dbReference>
<organism evidence="3 4">
    <name type="scientific">Portibacter lacus</name>
    <dbReference type="NCBI Taxonomy" id="1099794"/>
    <lineage>
        <taxon>Bacteria</taxon>
        <taxon>Pseudomonadati</taxon>
        <taxon>Bacteroidota</taxon>
        <taxon>Saprospiria</taxon>
        <taxon>Saprospirales</taxon>
        <taxon>Haliscomenobacteraceae</taxon>
        <taxon>Portibacter</taxon>
    </lineage>
</organism>
<dbReference type="InterPro" id="IPR001296">
    <property type="entry name" value="Glyco_trans_1"/>
</dbReference>
<evidence type="ECO:0000313" key="4">
    <source>
        <dbReference type="Proteomes" id="UP001156666"/>
    </source>
</evidence>
<keyword evidence="4" id="KW-1185">Reference proteome</keyword>
<dbReference type="PANTHER" id="PTHR12526">
    <property type="entry name" value="GLYCOSYLTRANSFERASE"/>
    <property type="match status" value="1"/>
</dbReference>
<evidence type="ECO:0000259" key="1">
    <source>
        <dbReference type="Pfam" id="PF00534"/>
    </source>
</evidence>
<dbReference type="GO" id="GO:0016757">
    <property type="term" value="F:glycosyltransferase activity"/>
    <property type="evidence" value="ECO:0007669"/>
    <property type="project" value="InterPro"/>
</dbReference>
<gene>
    <name evidence="3" type="ORF">GCM10007940_34990</name>
</gene>
<dbReference type="Pfam" id="PF00534">
    <property type="entry name" value="Glycos_transf_1"/>
    <property type="match status" value="1"/>
</dbReference>
<reference evidence="3" key="1">
    <citation type="journal article" date="2014" name="Int. J. Syst. Evol. Microbiol.">
        <title>Complete genome sequence of Corynebacterium casei LMG S-19264T (=DSM 44701T), isolated from a smear-ripened cheese.</title>
        <authorList>
            <consortium name="US DOE Joint Genome Institute (JGI-PGF)"/>
            <person name="Walter F."/>
            <person name="Albersmeier A."/>
            <person name="Kalinowski J."/>
            <person name="Ruckert C."/>
        </authorList>
    </citation>
    <scope>NUCLEOTIDE SEQUENCE</scope>
    <source>
        <strain evidence="3">NBRC 108769</strain>
    </source>
</reference>
<dbReference type="PANTHER" id="PTHR12526:SF638">
    <property type="entry name" value="SPORE COAT PROTEIN SA"/>
    <property type="match status" value="1"/>
</dbReference>
<dbReference type="AlphaFoldDB" id="A0AA37WFH1"/>
<dbReference type="RefSeq" id="WP_235292828.1">
    <property type="nucleotide sequence ID" value="NZ_BSOH01000023.1"/>
</dbReference>
<name>A0AA37WFH1_9BACT</name>
<comment type="caution">
    <text evidence="3">The sequence shown here is derived from an EMBL/GenBank/DDBJ whole genome shotgun (WGS) entry which is preliminary data.</text>
</comment>
<feature type="domain" description="Glycosyltransferase subfamily 4-like N-terminal" evidence="2">
    <location>
        <begin position="6"/>
        <end position="128"/>
    </location>
</feature>
<sequence>MSNNKKIVLVSNTSWSLYNFRLGLIRALNKKGYEVTVVAPRDSFTSKLIAEGIFYKEIYIKNYSINPFDDLKIILQLSKIYKSVKPGLIFHYTIKPNIYGSIAAFTHRIPSISVTTGLGHLFEFKNIILRWVTLFLYRISAWMSKEMWFLNENDRDIFVYKRIVRAKKAKIIKGEGINTLWFSPRKNKHFTGISRFIFAGRLIWDKGINEYVEAAKIVKDKYPNTRFEIIGFIDQSNPKAVSYQQLTDWQKEKNIKYLGETTDIRPYLNKASCLVFPSYYREGISRILMEAASMETPIITTDNVGCRDLVDDGVNGYLVQPKSVEDLVEKIEKFIHLDPEDKFVMGKLGRKKMVKSFEESLIITEYLKSIAKYLPIDIKNVSKHVHT</sequence>
<keyword evidence="3" id="KW-0808">Transferase</keyword>
<dbReference type="Pfam" id="PF13477">
    <property type="entry name" value="Glyco_trans_4_2"/>
    <property type="match status" value="1"/>
</dbReference>
<evidence type="ECO:0000313" key="3">
    <source>
        <dbReference type="EMBL" id="GLR18883.1"/>
    </source>
</evidence>
<reference evidence="3" key="2">
    <citation type="submission" date="2023-01" db="EMBL/GenBank/DDBJ databases">
        <title>Draft genome sequence of Portibacter lacus strain NBRC 108769.</title>
        <authorList>
            <person name="Sun Q."/>
            <person name="Mori K."/>
        </authorList>
    </citation>
    <scope>NUCLEOTIDE SEQUENCE</scope>
    <source>
        <strain evidence="3">NBRC 108769</strain>
    </source>
</reference>
<feature type="domain" description="Glycosyl transferase family 1" evidence="1">
    <location>
        <begin position="185"/>
        <end position="342"/>
    </location>
</feature>
<dbReference type="Gene3D" id="3.40.50.2000">
    <property type="entry name" value="Glycogen Phosphorylase B"/>
    <property type="match status" value="2"/>
</dbReference>
<dbReference type="Proteomes" id="UP001156666">
    <property type="component" value="Unassembled WGS sequence"/>
</dbReference>
<proteinExistence type="predicted"/>
<accession>A0AA37WFH1</accession>
<dbReference type="CDD" id="cd03808">
    <property type="entry name" value="GT4_CapM-like"/>
    <property type="match status" value="1"/>
</dbReference>
<evidence type="ECO:0000259" key="2">
    <source>
        <dbReference type="Pfam" id="PF13477"/>
    </source>
</evidence>